<sequence length="316" mass="35050">MRTFLFLAALLFAFTAITDASADPLPDPSVVPGYQGTTPPETGYAHGQMYGDAETRALTGTGSDGKAARTVTDGFIGRPDVPIDERETWADNAKTPEETPGDFVSIMEGAYSDCTGGNVTPGAATQAYTYTCTSPASKSKYACREVLEPVCTNVSSACMTLVATHTGIMPFSFDGSRYMYIGKRARDSIPDHGNPTREHNYVAELQFDVNLKDVNRFILERLEYEDFVEITFNGVPVFTDLDRRQYSKPQTCGGCHIINRPVSRNLNFDLRPYLKEGLNIFRARLNAVAHGNLWLKLDTDSRCCKAWDDQWKETCR</sequence>
<dbReference type="RefSeq" id="WP_150001334.1">
    <property type="nucleotide sequence ID" value="NZ_BKCL01000014.1"/>
</dbReference>
<dbReference type="EMBL" id="BKCL01000014">
    <property type="protein sequence ID" value="GEQ99199.1"/>
    <property type="molecule type" value="Genomic_DNA"/>
</dbReference>
<evidence type="ECO:0000313" key="3">
    <source>
        <dbReference type="EMBL" id="GEQ99199.1"/>
    </source>
</evidence>
<feature type="chain" id="PRO_5022973297" evidence="2">
    <location>
        <begin position="23"/>
        <end position="316"/>
    </location>
</feature>
<evidence type="ECO:0000256" key="2">
    <source>
        <dbReference type="SAM" id="SignalP"/>
    </source>
</evidence>
<feature type="region of interest" description="Disordered" evidence="1">
    <location>
        <begin position="24"/>
        <end position="47"/>
    </location>
</feature>
<name>A0A5A7MWC3_9PROT</name>
<evidence type="ECO:0000256" key="1">
    <source>
        <dbReference type="SAM" id="MobiDB-lite"/>
    </source>
</evidence>
<accession>A0A5A7MWC3</accession>
<comment type="caution">
    <text evidence="3">The sequence shown here is derived from an EMBL/GenBank/DDBJ whole genome shotgun (WGS) entry which is preliminary data.</text>
</comment>
<protein>
    <submittedName>
        <fullName evidence="3">Uncharacterized protein</fullName>
    </submittedName>
</protein>
<dbReference type="Proteomes" id="UP000322084">
    <property type="component" value="Unassembled WGS sequence"/>
</dbReference>
<gene>
    <name evidence="3" type="ORF">JCM17844_28360</name>
</gene>
<keyword evidence="2" id="KW-0732">Signal</keyword>
<evidence type="ECO:0000313" key="4">
    <source>
        <dbReference type="Proteomes" id="UP000322084"/>
    </source>
</evidence>
<proteinExistence type="predicted"/>
<dbReference type="AlphaFoldDB" id="A0A5A7MWC3"/>
<feature type="signal peptide" evidence="2">
    <location>
        <begin position="1"/>
        <end position="22"/>
    </location>
</feature>
<reference evidence="3 4" key="1">
    <citation type="submission" date="2019-09" db="EMBL/GenBank/DDBJ databases">
        <title>NBRP : Genome information of microbial organism related human and environment.</title>
        <authorList>
            <person name="Hattori M."/>
            <person name="Oshima K."/>
            <person name="Inaba H."/>
            <person name="Suda W."/>
            <person name="Sakamoto M."/>
            <person name="Iino T."/>
            <person name="Kitahara M."/>
            <person name="Oshida Y."/>
            <person name="Iida T."/>
            <person name="Kudo T."/>
            <person name="Itoh T."/>
            <person name="Ohkuma M."/>
        </authorList>
    </citation>
    <scope>NUCLEOTIDE SEQUENCE [LARGE SCALE GENOMIC DNA]</scope>
    <source>
        <strain evidence="3 4">Hi-2</strain>
    </source>
</reference>
<organism evidence="3 4">
    <name type="scientific">Iodidimonas gelatinilytica</name>
    <dbReference type="NCBI Taxonomy" id="1236966"/>
    <lineage>
        <taxon>Bacteria</taxon>
        <taxon>Pseudomonadati</taxon>
        <taxon>Pseudomonadota</taxon>
        <taxon>Alphaproteobacteria</taxon>
        <taxon>Iodidimonadales</taxon>
        <taxon>Iodidimonadaceae</taxon>
        <taxon>Iodidimonas</taxon>
    </lineage>
</organism>